<evidence type="ECO:0000313" key="2">
    <source>
        <dbReference type="EMBL" id="BBG27859.1"/>
    </source>
</evidence>
<dbReference type="EMBL" id="AP018930">
    <property type="protein sequence ID" value="BBG27859.1"/>
    <property type="molecule type" value="Genomic_DNA"/>
</dbReference>
<gene>
    <name evidence="1" type="ORF">IC006_2412</name>
    <name evidence="2" type="ORF">IC007_2414</name>
</gene>
<keyword evidence="3" id="KW-1185">Reference proteome</keyword>
<dbReference type="EMBL" id="AP018929">
    <property type="protein sequence ID" value="BBG25077.1"/>
    <property type="molecule type" value="Genomic_DNA"/>
</dbReference>
<reference evidence="2 3" key="2">
    <citation type="journal article" date="2020" name="Int. J. Syst. Evol. Microbiol.">
        <title>Sulfuracidifex tepidarius gen. nov., sp. nov. and transfer of Sulfolobus metallicus Huber and Stetter 1992 to the genus Sulfuracidifex as Sulfuracidifex metallicus comb. nov.</title>
        <authorList>
            <person name="Itoh T."/>
            <person name="Miura T."/>
            <person name="Sakai H.D."/>
            <person name="Kato S."/>
            <person name="Ohkuma M."/>
            <person name="Takashina T."/>
        </authorList>
    </citation>
    <scope>NUCLEOTIDE SEQUENCE</scope>
    <source>
        <strain evidence="1 3">IC-006</strain>
        <strain evidence="2">IC-007</strain>
    </source>
</reference>
<organism evidence="2 4">
    <name type="scientific">Sulfuracidifex tepidarius</name>
    <dbReference type="NCBI Taxonomy" id="1294262"/>
    <lineage>
        <taxon>Archaea</taxon>
        <taxon>Thermoproteota</taxon>
        <taxon>Thermoprotei</taxon>
        <taxon>Sulfolobales</taxon>
        <taxon>Sulfolobaceae</taxon>
        <taxon>Sulfuracidifex</taxon>
    </lineage>
</organism>
<proteinExistence type="predicted"/>
<dbReference type="PANTHER" id="PTHR33293">
    <property type="entry name" value="INSERTION ELEMENT IS1 1 PROTEIN INSB-RELATED"/>
    <property type="match status" value="1"/>
</dbReference>
<evidence type="ECO:0000313" key="4">
    <source>
        <dbReference type="Proteomes" id="UP000325030"/>
    </source>
</evidence>
<evidence type="ECO:0000313" key="3">
    <source>
        <dbReference type="Proteomes" id="UP000322983"/>
    </source>
</evidence>
<dbReference type="AlphaFoldDB" id="A0A510E5T6"/>
<dbReference type="InterPro" id="IPR051354">
    <property type="entry name" value="Transposase_27_IS1"/>
</dbReference>
<dbReference type="STRING" id="1294262.GCA_001316085_02040"/>
<name>A0A510E5T6_9CREN</name>
<dbReference type="KEGG" id="step:IC006_2412"/>
<protein>
    <submittedName>
        <fullName evidence="2">Transposase ISC1173</fullName>
    </submittedName>
</protein>
<accession>A0A510E5T6</accession>
<dbReference type="Proteomes" id="UP000322983">
    <property type="component" value="Chromosome"/>
</dbReference>
<sequence length="57" mass="6647">MVRDCPSRGRIKYKCRGCGRTFYSTLSHRISREQRDRDLRKYLNRTTLGNIRGGGSP</sequence>
<accession>A0A510DY02</accession>
<evidence type="ECO:0000313" key="1">
    <source>
        <dbReference type="EMBL" id="BBG25077.1"/>
    </source>
</evidence>
<reference evidence="4" key="1">
    <citation type="submission" date="2018-09" db="EMBL/GenBank/DDBJ databases">
        <title>Complete Genome Sequencing of Sulfolobus sp. JCM 16834.</title>
        <authorList>
            <person name="Kato S."/>
            <person name="Itoh T."/>
            <person name="Ohkuma M."/>
        </authorList>
    </citation>
    <scope>NUCLEOTIDE SEQUENCE [LARGE SCALE GENOMIC DNA]</scope>
    <source>
        <strain evidence="4">IC-007</strain>
    </source>
</reference>
<dbReference type="PANTHER" id="PTHR33293:SF1">
    <property type="entry name" value="INSERTION ELEMENT IS1 1 PROTEIN INSB-RELATED"/>
    <property type="match status" value="1"/>
</dbReference>
<dbReference type="Proteomes" id="UP000325030">
    <property type="component" value="Chromosome"/>
</dbReference>